<feature type="domain" description="ACT" evidence="4">
    <location>
        <begin position="138"/>
        <end position="213"/>
    </location>
</feature>
<evidence type="ECO:0000259" key="4">
    <source>
        <dbReference type="PROSITE" id="PS51671"/>
    </source>
</evidence>
<keyword evidence="1" id="KW-0677">Repeat</keyword>
<dbReference type="SUPFAM" id="SSF55021">
    <property type="entry name" value="ACT-like"/>
    <property type="match status" value="1"/>
</dbReference>
<dbReference type="InterPro" id="IPR002912">
    <property type="entry name" value="ACT_dom"/>
</dbReference>
<dbReference type="SUPFAM" id="SSF54631">
    <property type="entry name" value="CBS-domain pair"/>
    <property type="match status" value="1"/>
</dbReference>
<reference evidence="5 6" key="1">
    <citation type="submission" date="2019-10" db="EMBL/GenBank/DDBJ databases">
        <title>Whole-genome sequence of the extremophile Heliorestis acidaminivorans DSM 24790.</title>
        <authorList>
            <person name="Kyndt J.A."/>
            <person name="Meyer T.E."/>
        </authorList>
    </citation>
    <scope>NUCLEOTIDE SEQUENCE [LARGE SCALE GENOMIC DNA]</scope>
    <source>
        <strain evidence="5 6">DSM 24790</strain>
    </source>
</reference>
<feature type="domain" description="CBS" evidence="3">
    <location>
        <begin position="7"/>
        <end position="63"/>
    </location>
</feature>
<evidence type="ECO:0000313" key="5">
    <source>
        <dbReference type="EMBL" id="KAB2954160.1"/>
    </source>
</evidence>
<sequence length="218" mass="24373">MLIEEIMEKNVHFVGPESTALEALLITQEKRVRHIPVVEEGKVIGILSDRDLRDVKPSILSPEQDDLLATTKVKDIMRKPVITVHPLDAMEDAARIIYEHKIGCLPVVQNDRLVGIITSTDLLHSLVVVMGVAQPGSHVEIDVPDKPGALLDITRIIKEQGINIISIYVTPGKTENRRTIVLRVGAFDTRAIVDSIVEAGYNMIFPLPKRLYEEHRNE</sequence>
<evidence type="ECO:0000313" key="6">
    <source>
        <dbReference type="Proteomes" id="UP000468766"/>
    </source>
</evidence>
<dbReference type="SMART" id="SM00116">
    <property type="entry name" value="CBS"/>
    <property type="match status" value="2"/>
</dbReference>
<dbReference type="OrthoDB" id="9790355at2"/>
<dbReference type="Pfam" id="PF00571">
    <property type="entry name" value="CBS"/>
    <property type="match status" value="2"/>
</dbReference>
<dbReference type="AlphaFoldDB" id="A0A6I0F347"/>
<proteinExistence type="predicted"/>
<dbReference type="InterPro" id="IPR045865">
    <property type="entry name" value="ACT-like_dom_sf"/>
</dbReference>
<feature type="domain" description="CBS" evidence="3">
    <location>
        <begin position="77"/>
        <end position="134"/>
    </location>
</feature>
<dbReference type="PANTHER" id="PTHR48108:SF2">
    <property type="entry name" value="ACETOIN UTILIZATION PROTEIN ACUB"/>
    <property type="match status" value="1"/>
</dbReference>
<gene>
    <name evidence="5" type="ORF">F9B85_00190</name>
</gene>
<organism evidence="5 6">
    <name type="scientific">Heliorestis acidaminivorans</name>
    <dbReference type="NCBI Taxonomy" id="553427"/>
    <lineage>
        <taxon>Bacteria</taxon>
        <taxon>Bacillati</taxon>
        <taxon>Bacillota</taxon>
        <taxon>Clostridia</taxon>
        <taxon>Eubacteriales</taxon>
        <taxon>Heliobacteriaceae</taxon>
        <taxon>Heliorestis</taxon>
    </lineage>
</organism>
<dbReference type="PROSITE" id="PS51671">
    <property type="entry name" value="ACT"/>
    <property type="match status" value="1"/>
</dbReference>
<dbReference type="PROSITE" id="PS51371">
    <property type="entry name" value="CBS"/>
    <property type="match status" value="2"/>
</dbReference>
<accession>A0A6I0F347</accession>
<dbReference type="Pfam" id="PF01842">
    <property type="entry name" value="ACT"/>
    <property type="match status" value="1"/>
</dbReference>
<dbReference type="Gene3D" id="3.10.580.10">
    <property type="entry name" value="CBS-domain"/>
    <property type="match status" value="1"/>
</dbReference>
<dbReference type="CDD" id="cd04584">
    <property type="entry name" value="CBS_pair_AcuB_like"/>
    <property type="match status" value="1"/>
</dbReference>
<dbReference type="RefSeq" id="WP_151617606.1">
    <property type="nucleotide sequence ID" value="NZ_WBXO01000001.1"/>
</dbReference>
<dbReference type="InterPro" id="IPR046342">
    <property type="entry name" value="CBS_dom_sf"/>
</dbReference>
<evidence type="ECO:0000259" key="3">
    <source>
        <dbReference type="PROSITE" id="PS51371"/>
    </source>
</evidence>
<dbReference type="Gene3D" id="3.30.70.260">
    <property type="match status" value="1"/>
</dbReference>
<comment type="caution">
    <text evidence="5">The sequence shown here is derived from an EMBL/GenBank/DDBJ whole genome shotgun (WGS) entry which is preliminary data.</text>
</comment>
<evidence type="ECO:0000256" key="2">
    <source>
        <dbReference type="PROSITE-ProRule" id="PRU00703"/>
    </source>
</evidence>
<name>A0A6I0F347_9FIRM</name>
<dbReference type="InterPro" id="IPR000644">
    <property type="entry name" value="CBS_dom"/>
</dbReference>
<dbReference type="InterPro" id="IPR051462">
    <property type="entry name" value="CBS_domain-containing"/>
</dbReference>
<keyword evidence="6" id="KW-1185">Reference proteome</keyword>
<dbReference type="EMBL" id="WBXO01000001">
    <property type="protein sequence ID" value="KAB2954160.1"/>
    <property type="molecule type" value="Genomic_DNA"/>
</dbReference>
<protein>
    <submittedName>
        <fullName evidence="5">CBS domain-containing protein</fullName>
    </submittedName>
</protein>
<dbReference type="PANTHER" id="PTHR48108">
    <property type="entry name" value="CBS DOMAIN-CONTAINING PROTEIN CBSX2, CHLOROPLASTIC"/>
    <property type="match status" value="1"/>
</dbReference>
<evidence type="ECO:0000256" key="1">
    <source>
        <dbReference type="ARBA" id="ARBA00022737"/>
    </source>
</evidence>
<keyword evidence="2" id="KW-0129">CBS domain</keyword>
<dbReference type="Proteomes" id="UP000468766">
    <property type="component" value="Unassembled WGS sequence"/>
</dbReference>